<dbReference type="PROSITE" id="PS51012">
    <property type="entry name" value="ABC_TM2"/>
    <property type="match status" value="1"/>
</dbReference>
<feature type="domain" description="ABC transmembrane type-2" evidence="7">
    <location>
        <begin position="27"/>
        <end position="251"/>
    </location>
</feature>
<comment type="similarity">
    <text evidence="6">Belongs to the ABC-2 integral membrane protein family.</text>
</comment>
<gene>
    <name evidence="8" type="ORF">GB882_13265</name>
</gene>
<feature type="transmembrane region" description="Helical" evidence="6">
    <location>
        <begin position="103"/>
        <end position="128"/>
    </location>
</feature>
<dbReference type="InterPro" id="IPR013525">
    <property type="entry name" value="ABC2_TM"/>
</dbReference>
<keyword evidence="6" id="KW-1003">Cell membrane</keyword>
<evidence type="ECO:0000256" key="2">
    <source>
        <dbReference type="ARBA" id="ARBA00022692"/>
    </source>
</evidence>
<dbReference type="PANTHER" id="PTHR43229:SF2">
    <property type="entry name" value="NODULATION PROTEIN J"/>
    <property type="match status" value="1"/>
</dbReference>
<feature type="transmembrane region" description="Helical" evidence="6">
    <location>
        <begin position="140"/>
        <end position="164"/>
    </location>
</feature>
<evidence type="ECO:0000313" key="9">
    <source>
        <dbReference type="Proteomes" id="UP000429644"/>
    </source>
</evidence>
<dbReference type="PANTHER" id="PTHR43229">
    <property type="entry name" value="NODULATION PROTEIN J"/>
    <property type="match status" value="1"/>
</dbReference>
<evidence type="ECO:0000259" key="7">
    <source>
        <dbReference type="PROSITE" id="PS51012"/>
    </source>
</evidence>
<organism evidence="8 9">
    <name type="scientific">Georgenia ruanii</name>
    <dbReference type="NCBI Taxonomy" id="348442"/>
    <lineage>
        <taxon>Bacteria</taxon>
        <taxon>Bacillati</taxon>
        <taxon>Actinomycetota</taxon>
        <taxon>Actinomycetes</taxon>
        <taxon>Micrococcales</taxon>
        <taxon>Bogoriellaceae</taxon>
        <taxon>Georgenia</taxon>
    </lineage>
</organism>
<keyword evidence="5" id="KW-0046">Antibiotic resistance</keyword>
<dbReference type="Proteomes" id="UP000429644">
    <property type="component" value="Unassembled WGS sequence"/>
</dbReference>
<dbReference type="RefSeq" id="WP_152232371.1">
    <property type="nucleotide sequence ID" value="NZ_BAAAOT010000012.1"/>
</dbReference>
<keyword evidence="3 6" id="KW-1133">Transmembrane helix</keyword>
<sequence>MSAITHALQDNATLIGRSVRASARDVESILVSVLLPIMLMCTFVWVFGGALDTGGEYVDYIVPGAILLCAGYGAAQTAVAVAGDMSRGIIDRFRTMPISAFAVVNGHVVASLARNAVATLLVVGVALLLGFGPTATAGEWLAAAGVLGLYVLAISWVSALMGLLAGTPEAASGFTFLVLFLPYISSAFVPTETLPGWLQGFAGHQPVTPVTNTLRELMVGTPGGEPWAAVLWGLGLTLLGVAGAAALFRRKGR</sequence>
<dbReference type="PIRSF" id="PIRSF006648">
    <property type="entry name" value="DrrB"/>
    <property type="match status" value="1"/>
</dbReference>
<dbReference type="EMBL" id="WHPD01002860">
    <property type="protein sequence ID" value="MPV89639.1"/>
    <property type="molecule type" value="Genomic_DNA"/>
</dbReference>
<evidence type="ECO:0000256" key="3">
    <source>
        <dbReference type="ARBA" id="ARBA00022989"/>
    </source>
</evidence>
<dbReference type="GO" id="GO:0046677">
    <property type="term" value="P:response to antibiotic"/>
    <property type="evidence" value="ECO:0007669"/>
    <property type="project" value="UniProtKB-KW"/>
</dbReference>
<reference evidence="8 9" key="1">
    <citation type="submission" date="2019-10" db="EMBL/GenBank/DDBJ databases">
        <title>Georgenia wutianyii sp. nov. and Georgenia yuyongxinii sp. nov. isolated from plateau pika (Ochotona curzoniae) in the Qinghai-Tibet plateau of China.</title>
        <authorList>
            <person name="Tian Z."/>
        </authorList>
    </citation>
    <scope>NUCLEOTIDE SEQUENCE [LARGE SCALE GENOMIC DNA]</scope>
    <source>
        <strain evidence="8 9">JCM 15130</strain>
    </source>
</reference>
<evidence type="ECO:0000256" key="4">
    <source>
        <dbReference type="ARBA" id="ARBA00023136"/>
    </source>
</evidence>
<evidence type="ECO:0000256" key="1">
    <source>
        <dbReference type="ARBA" id="ARBA00004141"/>
    </source>
</evidence>
<dbReference type="AlphaFoldDB" id="A0A7J9UYC8"/>
<evidence type="ECO:0000313" key="8">
    <source>
        <dbReference type="EMBL" id="MPV89639.1"/>
    </source>
</evidence>
<dbReference type="OrthoDB" id="670210at2"/>
<evidence type="ECO:0000256" key="6">
    <source>
        <dbReference type="RuleBase" id="RU361157"/>
    </source>
</evidence>
<feature type="transmembrane region" description="Helical" evidence="6">
    <location>
        <begin position="171"/>
        <end position="189"/>
    </location>
</feature>
<keyword evidence="4 6" id="KW-0472">Membrane</keyword>
<dbReference type="InterPro" id="IPR047817">
    <property type="entry name" value="ABC2_TM_bact-type"/>
</dbReference>
<keyword evidence="2 6" id="KW-0812">Transmembrane</keyword>
<dbReference type="GO" id="GO:0140359">
    <property type="term" value="F:ABC-type transporter activity"/>
    <property type="evidence" value="ECO:0007669"/>
    <property type="project" value="InterPro"/>
</dbReference>
<name>A0A7J9UYC8_9MICO</name>
<comment type="caution">
    <text evidence="8">The sequence shown here is derived from an EMBL/GenBank/DDBJ whole genome shotgun (WGS) entry which is preliminary data.</text>
</comment>
<dbReference type="InterPro" id="IPR000412">
    <property type="entry name" value="ABC_2_transport"/>
</dbReference>
<comment type="subcellular location">
    <subcellularLocation>
        <location evidence="6">Cell membrane</location>
        <topology evidence="6">Multi-pass membrane protein</topology>
    </subcellularLocation>
    <subcellularLocation>
        <location evidence="1">Membrane</location>
        <topology evidence="1">Multi-pass membrane protein</topology>
    </subcellularLocation>
</comment>
<keyword evidence="6" id="KW-0813">Transport</keyword>
<evidence type="ECO:0000256" key="5">
    <source>
        <dbReference type="ARBA" id="ARBA00023251"/>
    </source>
</evidence>
<feature type="transmembrane region" description="Helical" evidence="6">
    <location>
        <begin position="227"/>
        <end position="248"/>
    </location>
</feature>
<keyword evidence="9" id="KW-1185">Reference proteome</keyword>
<accession>A0A7J9UYC8</accession>
<dbReference type="GO" id="GO:0043190">
    <property type="term" value="C:ATP-binding cassette (ABC) transporter complex"/>
    <property type="evidence" value="ECO:0007669"/>
    <property type="project" value="InterPro"/>
</dbReference>
<dbReference type="Pfam" id="PF01061">
    <property type="entry name" value="ABC2_membrane"/>
    <property type="match status" value="1"/>
</dbReference>
<protein>
    <recommendedName>
        <fullName evidence="6">Transport permease protein</fullName>
    </recommendedName>
</protein>
<proteinExistence type="inferred from homology"/>
<feature type="transmembrane region" description="Helical" evidence="6">
    <location>
        <begin position="60"/>
        <end position="82"/>
    </location>
</feature>
<feature type="transmembrane region" description="Helical" evidence="6">
    <location>
        <begin position="29"/>
        <end position="48"/>
    </location>
</feature>
<dbReference type="InterPro" id="IPR051784">
    <property type="entry name" value="Nod_factor_ABC_transporter"/>
</dbReference>